<dbReference type="eggNOG" id="ENOG5030EJN">
    <property type="taxonomic scope" value="Bacteria"/>
</dbReference>
<dbReference type="Proteomes" id="UP000001401">
    <property type="component" value="Chromosome"/>
</dbReference>
<evidence type="ECO:0000313" key="2">
    <source>
        <dbReference type="Proteomes" id="UP000001401"/>
    </source>
</evidence>
<dbReference type="STRING" id="649639.Bcell_0199"/>
<name>E6TU28_EVAC2</name>
<dbReference type="OrthoDB" id="2889763at2"/>
<protein>
    <submittedName>
        <fullName evidence="1">Uncharacterized protein</fullName>
    </submittedName>
</protein>
<dbReference type="EMBL" id="CP002394">
    <property type="protein sequence ID" value="ADU28488.1"/>
    <property type="molecule type" value="Genomic_DNA"/>
</dbReference>
<dbReference type="RefSeq" id="WP_013486829.1">
    <property type="nucleotide sequence ID" value="NC_014829.1"/>
</dbReference>
<proteinExistence type="predicted"/>
<organism evidence="1 2">
    <name type="scientific">Evansella cellulosilytica (strain ATCC 21833 / DSM 2522 / FERM P-1141 / JCM 9156 / N-4)</name>
    <name type="common">Bacillus cellulosilyticus</name>
    <dbReference type="NCBI Taxonomy" id="649639"/>
    <lineage>
        <taxon>Bacteria</taxon>
        <taxon>Bacillati</taxon>
        <taxon>Bacillota</taxon>
        <taxon>Bacilli</taxon>
        <taxon>Bacillales</taxon>
        <taxon>Bacillaceae</taxon>
        <taxon>Evansella</taxon>
    </lineage>
</organism>
<dbReference type="KEGG" id="bco:Bcell_0199"/>
<reference evidence="1" key="1">
    <citation type="submission" date="2010-12" db="EMBL/GenBank/DDBJ databases">
        <title>Complete sequence of Bacillus cellulosilyticus DSM 2522.</title>
        <authorList>
            <consortium name="US DOE Joint Genome Institute"/>
            <person name="Lucas S."/>
            <person name="Copeland A."/>
            <person name="Lapidus A."/>
            <person name="Cheng J.-F."/>
            <person name="Bruce D."/>
            <person name="Goodwin L."/>
            <person name="Pitluck S."/>
            <person name="Chertkov O."/>
            <person name="Detter J.C."/>
            <person name="Han C."/>
            <person name="Tapia R."/>
            <person name="Land M."/>
            <person name="Hauser L."/>
            <person name="Jeffries C."/>
            <person name="Kyrpides N."/>
            <person name="Ivanova N."/>
            <person name="Mikhailova N."/>
            <person name="Brumm P."/>
            <person name="Mead D."/>
            <person name="Woyke T."/>
        </authorList>
    </citation>
    <scope>NUCLEOTIDE SEQUENCE [LARGE SCALE GENOMIC DNA]</scope>
    <source>
        <strain evidence="1">DSM 2522</strain>
    </source>
</reference>
<evidence type="ECO:0000313" key="1">
    <source>
        <dbReference type="EMBL" id="ADU28488.1"/>
    </source>
</evidence>
<dbReference type="AlphaFoldDB" id="E6TU28"/>
<keyword evidence="2" id="KW-1185">Reference proteome</keyword>
<dbReference type="HOGENOM" id="CLU_2858247_0_0_9"/>
<accession>E6TU28</accession>
<sequence length="64" mass="7289">MLCDCGGVLVVIAIEDIPKHLSSKEKIMYNRVCDVQCQKCDKIQYSQPYDDGNLLNLVKETKKI</sequence>
<gene>
    <name evidence="1" type="ordered locus">Bcell_0199</name>
</gene>